<dbReference type="SUPFAM" id="SSF56436">
    <property type="entry name" value="C-type lectin-like"/>
    <property type="match status" value="1"/>
</dbReference>
<dbReference type="EMBL" id="CP002546">
    <property type="protein sequence ID" value="ADY61184.1"/>
    <property type="molecule type" value="Genomic_DNA"/>
</dbReference>
<gene>
    <name evidence="6" type="ordered locus">Plabr_3587</name>
</gene>
<dbReference type="STRING" id="756272.Plabr_3587"/>
<sequence length="467" mass="52888">MPRTLLPSGQDVTAERKAAIDTSLDTPPQNTVAPSVRNRFQQIRAQSERLAAPLTPEDCVLQSMPDCSPIRWHLAHTTWFFETFVLKAASADYQPVDANFEYLFNSYYNSVGEQFPRAKRGLLSRPSVGEILEYRREVDSRIDEWFAAEPEATDPLWPVIEIGLQHEQQHQELMLTDLKHLFSCNPLFPVYQNGPRSGGEAVAVPLQWHSGPEGMVSCGHQAECFAYDNERPAHQAFLHPFQLASRLTTNGEFLEFVRDGGYARPDHWLSLGWAEAQEQEWNAPLYWLQRGGEWFEFTLSGLKPLELNAPVCHVSYFEADAFARWSGKRLPTEFEWEAAAVEMEQQAGRPAGQCAGNFAEQEQWHPRPVGSIPNNPAVENDAADLSPLRWQQLWGDVWEWTSSSYAPYPGYRTPPGAIGEYNGKFMCNQYVLRGGSCATPASHIRSTYRNFFGPAARWQFSGIRLAD</sequence>
<proteinExistence type="predicted"/>
<dbReference type="eggNOG" id="COG1262">
    <property type="taxonomic scope" value="Bacteria"/>
</dbReference>
<feature type="domain" description="Sulfatase-modifying factor enzyme-like" evidence="4">
    <location>
        <begin position="212"/>
        <end position="466"/>
    </location>
</feature>
<dbReference type="AlphaFoldDB" id="F0SP81"/>
<dbReference type="PANTHER" id="PTHR23150:SF36">
    <property type="entry name" value="HERCYNINE OXYGENASE"/>
    <property type="match status" value="1"/>
</dbReference>
<reference evidence="7" key="1">
    <citation type="submission" date="2011-02" db="EMBL/GenBank/DDBJ databases">
        <title>The complete genome of Planctomyces brasiliensis DSM 5305.</title>
        <authorList>
            <person name="Lucas S."/>
            <person name="Copeland A."/>
            <person name="Lapidus A."/>
            <person name="Bruce D."/>
            <person name="Goodwin L."/>
            <person name="Pitluck S."/>
            <person name="Kyrpides N."/>
            <person name="Mavromatis K."/>
            <person name="Pagani I."/>
            <person name="Ivanova N."/>
            <person name="Ovchinnikova G."/>
            <person name="Lu M."/>
            <person name="Detter J.C."/>
            <person name="Han C."/>
            <person name="Land M."/>
            <person name="Hauser L."/>
            <person name="Markowitz V."/>
            <person name="Cheng J.-F."/>
            <person name="Hugenholtz P."/>
            <person name="Woyke T."/>
            <person name="Wu D."/>
            <person name="Tindall B."/>
            <person name="Pomrenke H.G."/>
            <person name="Brambilla E."/>
            <person name="Klenk H.-P."/>
            <person name="Eisen J.A."/>
        </authorList>
    </citation>
    <scope>NUCLEOTIDE SEQUENCE [LARGE SCALE GENOMIC DNA]</scope>
    <source>
        <strain evidence="7">ATCC 49424 / DSM 5305 / JCM 21570 / NBRC 103401 / IFAM 1448</strain>
    </source>
</reference>
<dbReference type="Proteomes" id="UP000006860">
    <property type="component" value="Chromosome"/>
</dbReference>
<accession>F0SP81</accession>
<dbReference type="HOGENOM" id="CLU_012431_9_0_0"/>
<dbReference type="InterPro" id="IPR016187">
    <property type="entry name" value="CTDL_fold"/>
</dbReference>
<dbReference type="NCBIfam" id="TIGR03440">
    <property type="entry name" value="egtB_TIGR03440"/>
    <property type="match status" value="1"/>
</dbReference>
<dbReference type="InterPro" id="IPR034660">
    <property type="entry name" value="DinB/YfiT-like"/>
</dbReference>
<keyword evidence="2" id="KW-0408">Iron</keyword>
<evidence type="ECO:0000259" key="5">
    <source>
        <dbReference type="Pfam" id="PF12867"/>
    </source>
</evidence>
<comment type="pathway">
    <text evidence="3">Amino-acid biosynthesis; ergothioneine biosynthesis.</text>
</comment>
<dbReference type="InterPro" id="IPR024775">
    <property type="entry name" value="DinB-like"/>
</dbReference>
<dbReference type="Pfam" id="PF03781">
    <property type="entry name" value="FGE-sulfatase"/>
    <property type="match status" value="1"/>
</dbReference>
<evidence type="ECO:0008006" key="8">
    <source>
        <dbReference type="Google" id="ProtNLM"/>
    </source>
</evidence>
<dbReference type="Gene3D" id="3.90.1580.10">
    <property type="entry name" value="paralog of FGE (formylglycine-generating enzyme)"/>
    <property type="match status" value="1"/>
</dbReference>
<feature type="domain" description="DinB-like" evidence="5">
    <location>
        <begin position="40"/>
        <end position="174"/>
    </location>
</feature>
<dbReference type="InterPro" id="IPR005532">
    <property type="entry name" value="SUMF_dom"/>
</dbReference>
<evidence type="ECO:0000313" key="6">
    <source>
        <dbReference type="EMBL" id="ADY61184.1"/>
    </source>
</evidence>
<dbReference type="SUPFAM" id="SSF109854">
    <property type="entry name" value="DinB/YfiT-like putative metalloenzymes"/>
    <property type="match status" value="1"/>
</dbReference>
<dbReference type="GO" id="GO:0052699">
    <property type="term" value="P:ergothioneine biosynthetic process"/>
    <property type="evidence" value="ECO:0007669"/>
    <property type="project" value="InterPro"/>
</dbReference>
<dbReference type="KEGG" id="pbs:Plabr_3587"/>
<dbReference type="PANTHER" id="PTHR23150">
    <property type="entry name" value="SULFATASE MODIFYING FACTOR 1, 2"/>
    <property type="match status" value="1"/>
</dbReference>
<protein>
    <recommendedName>
        <fullName evidence="8">Ergothioneine biosynthesis protein EgtB</fullName>
    </recommendedName>
</protein>
<organism evidence="6 7">
    <name type="scientific">Rubinisphaera brasiliensis (strain ATCC 49424 / DSM 5305 / JCM 21570 / IAM 15109 / NBRC 103401 / IFAM 1448)</name>
    <name type="common">Planctomyces brasiliensis</name>
    <dbReference type="NCBI Taxonomy" id="756272"/>
    <lineage>
        <taxon>Bacteria</taxon>
        <taxon>Pseudomonadati</taxon>
        <taxon>Planctomycetota</taxon>
        <taxon>Planctomycetia</taxon>
        <taxon>Planctomycetales</taxon>
        <taxon>Planctomycetaceae</taxon>
        <taxon>Rubinisphaera</taxon>
    </lineage>
</organism>
<evidence type="ECO:0000259" key="4">
    <source>
        <dbReference type="Pfam" id="PF03781"/>
    </source>
</evidence>
<evidence type="ECO:0000256" key="3">
    <source>
        <dbReference type="ARBA" id="ARBA00037882"/>
    </source>
</evidence>
<dbReference type="InterPro" id="IPR017806">
    <property type="entry name" value="EgtB"/>
</dbReference>
<keyword evidence="1" id="KW-0560">Oxidoreductase</keyword>
<dbReference type="RefSeq" id="WP_013629903.1">
    <property type="nucleotide sequence ID" value="NC_015174.1"/>
</dbReference>
<dbReference type="InterPro" id="IPR042095">
    <property type="entry name" value="SUMF_sf"/>
</dbReference>
<evidence type="ECO:0000256" key="2">
    <source>
        <dbReference type="ARBA" id="ARBA00023004"/>
    </source>
</evidence>
<evidence type="ECO:0000256" key="1">
    <source>
        <dbReference type="ARBA" id="ARBA00023002"/>
    </source>
</evidence>
<dbReference type="InterPro" id="IPR051043">
    <property type="entry name" value="Sulfatase_Mod_Factor_Kinase"/>
</dbReference>
<dbReference type="Pfam" id="PF12867">
    <property type="entry name" value="DinB_2"/>
    <property type="match status" value="1"/>
</dbReference>
<evidence type="ECO:0000313" key="7">
    <source>
        <dbReference type="Proteomes" id="UP000006860"/>
    </source>
</evidence>
<name>F0SP81_RUBBR</name>
<keyword evidence="7" id="KW-1185">Reference proteome</keyword>